<dbReference type="OrthoDB" id="7015419at2"/>
<proteinExistence type="predicted"/>
<evidence type="ECO:0000313" key="3">
    <source>
        <dbReference type="EMBL" id="MRD49647.1"/>
    </source>
</evidence>
<dbReference type="InterPro" id="IPR001375">
    <property type="entry name" value="Peptidase_S9_cat"/>
</dbReference>
<organism evidence="3 4">
    <name type="scientific">Caenimonas koreensis DSM 17982</name>
    <dbReference type="NCBI Taxonomy" id="1121255"/>
    <lineage>
        <taxon>Bacteria</taxon>
        <taxon>Pseudomonadati</taxon>
        <taxon>Pseudomonadota</taxon>
        <taxon>Betaproteobacteria</taxon>
        <taxon>Burkholderiales</taxon>
        <taxon>Comamonadaceae</taxon>
        <taxon>Caenimonas</taxon>
    </lineage>
</organism>
<evidence type="ECO:0000256" key="1">
    <source>
        <dbReference type="SAM" id="SignalP"/>
    </source>
</evidence>
<evidence type="ECO:0000259" key="2">
    <source>
        <dbReference type="Pfam" id="PF00326"/>
    </source>
</evidence>
<feature type="chain" id="PRO_5032384197" evidence="1">
    <location>
        <begin position="22"/>
        <end position="315"/>
    </location>
</feature>
<dbReference type="GO" id="GO:0008236">
    <property type="term" value="F:serine-type peptidase activity"/>
    <property type="evidence" value="ECO:0007669"/>
    <property type="project" value="InterPro"/>
</dbReference>
<keyword evidence="1" id="KW-0732">Signal</keyword>
<name>A0A844BDX8_9BURK</name>
<dbReference type="AlphaFoldDB" id="A0A844BDX8"/>
<evidence type="ECO:0000313" key="4">
    <source>
        <dbReference type="Proteomes" id="UP000487350"/>
    </source>
</evidence>
<dbReference type="GO" id="GO:0006508">
    <property type="term" value="P:proteolysis"/>
    <property type="evidence" value="ECO:0007669"/>
    <property type="project" value="InterPro"/>
</dbReference>
<reference evidence="3 4" key="1">
    <citation type="submission" date="2019-11" db="EMBL/GenBank/DDBJ databases">
        <title>Caenimonas koreensis gen. nov., sp. nov., isolated from activated sludge.</title>
        <authorList>
            <person name="Seung H.R."/>
        </authorList>
    </citation>
    <scope>NUCLEOTIDE SEQUENCE [LARGE SCALE GENOMIC DNA]</scope>
    <source>
        <strain evidence="3 4">EMB320</strain>
    </source>
</reference>
<dbReference type="InterPro" id="IPR029058">
    <property type="entry name" value="AB_hydrolase_fold"/>
</dbReference>
<dbReference type="SUPFAM" id="SSF53474">
    <property type="entry name" value="alpha/beta-Hydrolases"/>
    <property type="match status" value="1"/>
</dbReference>
<feature type="domain" description="Peptidase S9 prolyl oligopeptidase catalytic" evidence="2">
    <location>
        <begin position="156"/>
        <end position="290"/>
    </location>
</feature>
<protein>
    <submittedName>
        <fullName evidence="3">Prolyl oligopeptidase family serine peptidase</fullName>
    </submittedName>
</protein>
<feature type="signal peptide" evidence="1">
    <location>
        <begin position="1"/>
        <end position="21"/>
    </location>
</feature>
<accession>A0A844BDX8</accession>
<dbReference type="Proteomes" id="UP000487350">
    <property type="component" value="Unassembled WGS sequence"/>
</dbReference>
<gene>
    <name evidence="3" type="ORF">GHT07_20435</name>
</gene>
<keyword evidence="4" id="KW-1185">Reference proteome</keyword>
<dbReference type="EMBL" id="WJBU01000029">
    <property type="protein sequence ID" value="MRD49647.1"/>
    <property type="molecule type" value="Genomic_DNA"/>
</dbReference>
<sequence>MQSSRWMSALVSLFVAGTAFAQRVPMATADEPFAADALVKGVSATRESCAQLQGGVWADAGSFGAECLRSWVHGLDGDVASNVLVYLPPDQLTFNLPAPGYTSLSPSRMAALTAQMQRSAGVPFIFLARPGTFGSSGTHGDRRREAEARLVSAALDALRRKHGITRFVVSGLSGGGHTVAALLGWRSDIVCAVAASAVSSPRMRWQAMGQSQDVTGHSDSYEPVEHLAHLARGTMHPQLRVFVLGDLKDSNVPWATQLPLATRLQQMGVPTQLLNAEGSDAQHHALSDTTRAVGAACAKGVGTPDIVELVKGRRG</sequence>
<dbReference type="Gene3D" id="3.40.50.1820">
    <property type="entry name" value="alpha/beta hydrolase"/>
    <property type="match status" value="1"/>
</dbReference>
<comment type="caution">
    <text evidence="3">The sequence shown here is derived from an EMBL/GenBank/DDBJ whole genome shotgun (WGS) entry which is preliminary data.</text>
</comment>
<dbReference type="Pfam" id="PF00326">
    <property type="entry name" value="Peptidase_S9"/>
    <property type="match status" value="1"/>
</dbReference>